<evidence type="ECO:0000313" key="5">
    <source>
        <dbReference type="EMBL" id="KAA0167934.1"/>
    </source>
</evidence>
<dbReference type="Gene3D" id="3.60.20.10">
    <property type="entry name" value="Glutamine Phosphoribosylpyrophosphate, subunit 1, domain 1"/>
    <property type="match status" value="1"/>
</dbReference>
<evidence type="ECO:0000313" key="6">
    <source>
        <dbReference type="EMBL" id="KAA0169024.1"/>
    </source>
</evidence>
<dbReference type="OMA" id="YGYDMPV"/>
<dbReference type="EMBL" id="VLTO01000007">
    <property type="protein sequence ID" value="KAA0176556.1"/>
    <property type="molecule type" value="Genomic_DNA"/>
</dbReference>
<reference evidence="8 9" key="1">
    <citation type="submission" date="2019-07" db="EMBL/GenBank/DDBJ databases">
        <title>Genomes of Cafeteria roenbergensis.</title>
        <authorList>
            <person name="Fischer M.G."/>
            <person name="Hackl T."/>
            <person name="Roman M."/>
        </authorList>
    </citation>
    <scope>NUCLEOTIDE SEQUENCE [LARGE SCALE GENOMIC DNA]</scope>
    <source>
        <strain evidence="4 9">BVI</strain>
        <strain evidence="6 11">Cflag</strain>
        <strain evidence="7 8">E4-10P</strain>
        <strain evidence="5 10">RCC970-E3</strain>
    </source>
</reference>
<evidence type="ECO:0000313" key="8">
    <source>
        <dbReference type="Proteomes" id="UP000322899"/>
    </source>
</evidence>
<sequence length="243" mass="26581">MARESGYDRHLTVFSPQGRLYQLEYAFKRVKTSTLTTVGMRGEDCVVVATEKKVQDKMVVASSVTNVYKITDSIMAVMTGVAADGRQVAIEARRIASEFQFDNGIAIPVDFLARRVADKAQVFTQHAGRRIFSVVVMLMAVDDELGPQLWRIDPAGLCMGYKAAAAGVKEQEAVNNLEKKIKSDTAPRTREEVTRATVDTLQAVLGEDFKARDIEVAVVTAKDAIVLDDAEVDAHLTAIAEAD</sequence>
<dbReference type="EMBL" id="VLTL01000031">
    <property type="protein sequence ID" value="KAA0167934.1"/>
    <property type="molecule type" value="Genomic_DNA"/>
</dbReference>
<evidence type="ECO:0000259" key="3">
    <source>
        <dbReference type="SMART" id="SM00948"/>
    </source>
</evidence>
<dbReference type="GO" id="GO:0019773">
    <property type="term" value="C:proteasome core complex, alpha-subunit complex"/>
    <property type="evidence" value="ECO:0007669"/>
    <property type="project" value="UniProtKB-UniRule"/>
</dbReference>
<evidence type="ECO:0000313" key="7">
    <source>
        <dbReference type="EMBL" id="KAA0176556.1"/>
    </source>
</evidence>
<evidence type="ECO:0000313" key="4">
    <source>
        <dbReference type="EMBL" id="KAA0157182.1"/>
    </source>
</evidence>
<name>A0A5A8DTC8_CAFRO</name>
<evidence type="ECO:0000313" key="11">
    <source>
        <dbReference type="Proteomes" id="UP000325113"/>
    </source>
</evidence>
<dbReference type="Proteomes" id="UP000322899">
    <property type="component" value="Unassembled WGS sequence"/>
</dbReference>
<dbReference type="OrthoDB" id="5835702at2759"/>
<keyword evidence="1 2" id="KW-0647">Proteasome</keyword>
<organism evidence="5 10">
    <name type="scientific">Cafeteria roenbergensis</name>
    <name type="common">Marine flagellate</name>
    <dbReference type="NCBI Taxonomy" id="33653"/>
    <lineage>
        <taxon>Eukaryota</taxon>
        <taxon>Sar</taxon>
        <taxon>Stramenopiles</taxon>
        <taxon>Bigyra</taxon>
        <taxon>Opalozoa</taxon>
        <taxon>Bicosoecida</taxon>
        <taxon>Cafeteriaceae</taxon>
        <taxon>Cafeteria</taxon>
    </lineage>
</organism>
<dbReference type="InterPro" id="IPR001353">
    <property type="entry name" value="Proteasome_sua/b"/>
</dbReference>
<dbReference type="PROSITE" id="PS51475">
    <property type="entry name" value="PROTEASOME_ALPHA_2"/>
    <property type="match status" value="1"/>
</dbReference>
<dbReference type="EMBL" id="VLTN01000002">
    <property type="protein sequence ID" value="KAA0157182.1"/>
    <property type="molecule type" value="Genomic_DNA"/>
</dbReference>
<dbReference type="Proteomes" id="UP000324907">
    <property type="component" value="Unassembled WGS sequence"/>
</dbReference>
<feature type="domain" description="Proteasome alpha-type subunits" evidence="3">
    <location>
        <begin position="7"/>
        <end position="29"/>
    </location>
</feature>
<dbReference type="InterPro" id="IPR000426">
    <property type="entry name" value="Proteasome_asu_N"/>
</dbReference>
<accession>A0A5A8DTC8</accession>
<dbReference type="Pfam" id="PF00227">
    <property type="entry name" value="Proteasome"/>
    <property type="match status" value="1"/>
</dbReference>
<gene>
    <name evidence="7" type="ORF">FNF27_01837</name>
    <name evidence="5" type="ORF">FNF28_02680</name>
    <name evidence="4" type="ORF">FNF29_00534</name>
    <name evidence="6" type="ORF">FNF31_00184</name>
</gene>
<dbReference type="InterPro" id="IPR023332">
    <property type="entry name" value="Proteasome_alpha-type"/>
</dbReference>
<dbReference type="Pfam" id="PF10584">
    <property type="entry name" value="Proteasome_A_N"/>
    <property type="match status" value="1"/>
</dbReference>
<evidence type="ECO:0000313" key="9">
    <source>
        <dbReference type="Proteomes" id="UP000323011"/>
    </source>
</evidence>
<comment type="similarity">
    <text evidence="2">Belongs to the peptidase T1A family.</text>
</comment>
<dbReference type="PANTHER" id="PTHR11599">
    <property type="entry name" value="PROTEASOME SUBUNIT ALPHA/BETA"/>
    <property type="match status" value="1"/>
</dbReference>
<dbReference type="InterPro" id="IPR050115">
    <property type="entry name" value="Proteasome_alpha"/>
</dbReference>
<dbReference type="EMBL" id="VLTM01000001">
    <property type="protein sequence ID" value="KAA0169024.1"/>
    <property type="molecule type" value="Genomic_DNA"/>
</dbReference>
<dbReference type="SMART" id="SM00948">
    <property type="entry name" value="Proteasome_A_N"/>
    <property type="match status" value="1"/>
</dbReference>
<protein>
    <recommendedName>
        <fullName evidence="3">Proteasome alpha-type subunits domain-containing protein</fullName>
    </recommendedName>
</protein>
<evidence type="ECO:0000256" key="1">
    <source>
        <dbReference type="ARBA" id="ARBA00022942"/>
    </source>
</evidence>
<dbReference type="GO" id="GO:0006511">
    <property type="term" value="P:ubiquitin-dependent protein catabolic process"/>
    <property type="evidence" value="ECO:0007669"/>
    <property type="project" value="InterPro"/>
</dbReference>
<dbReference type="SUPFAM" id="SSF56235">
    <property type="entry name" value="N-terminal nucleophile aminohydrolases (Ntn hydrolases)"/>
    <property type="match status" value="1"/>
</dbReference>
<evidence type="ECO:0000313" key="10">
    <source>
        <dbReference type="Proteomes" id="UP000324907"/>
    </source>
</evidence>
<dbReference type="Proteomes" id="UP000325113">
    <property type="component" value="Unassembled WGS sequence"/>
</dbReference>
<keyword evidence="9" id="KW-1185">Reference proteome</keyword>
<comment type="caution">
    <text evidence="5">The sequence shown here is derived from an EMBL/GenBank/DDBJ whole genome shotgun (WGS) entry which is preliminary data.</text>
</comment>
<dbReference type="InterPro" id="IPR029055">
    <property type="entry name" value="Ntn_hydrolases_N"/>
</dbReference>
<proteinExistence type="inferred from homology"/>
<dbReference type="Proteomes" id="UP000323011">
    <property type="component" value="Unassembled WGS sequence"/>
</dbReference>
<dbReference type="AlphaFoldDB" id="A0A5A8DTC8"/>
<evidence type="ECO:0000256" key="2">
    <source>
        <dbReference type="PROSITE-ProRule" id="PRU00808"/>
    </source>
</evidence>